<name>A0AAE1RAU0_9SOLA</name>
<evidence type="ECO:0000256" key="2">
    <source>
        <dbReference type="SAM" id="SignalP"/>
    </source>
</evidence>
<evidence type="ECO:0000256" key="1">
    <source>
        <dbReference type="SAM" id="MobiDB-lite"/>
    </source>
</evidence>
<evidence type="ECO:0000313" key="4">
    <source>
        <dbReference type="Proteomes" id="UP001291623"/>
    </source>
</evidence>
<feature type="chain" id="PRO_5042251390" evidence="2">
    <location>
        <begin position="19"/>
        <end position="126"/>
    </location>
</feature>
<comment type="caution">
    <text evidence="3">The sequence shown here is derived from an EMBL/GenBank/DDBJ whole genome shotgun (WGS) entry which is preliminary data.</text>
</comment>
<dbReference type="EMBL" id="JAVYJV010000018">
    <property type="protein sequence ID" value="KAK4348225.1"/>
    <property type="molecule type" value="Genomic_DNA"/>
</dbReference>
<dbReference type="Proteomes" id="UP001291623">
    <property type="component" value="Unassembled WGS sequence"/>
</dbReference>
<sequence length="126" mass="13910">MAAALLLFVVTCCHDSLSCCRLGGILRSENRVLIFETRNHLKGAQPSQLTISRSTIVDVIGEIISFGEVETLKRDGVSRKFKNLKPEDHDTAVITIASDNKNSSPTVAASDLKQQPEQQSPWYQPK</sequence>
<proteinExistence type="predicted"/>
<organism evidence="3 4">
    <name type="scientific">Anisodus tanguticus</name>
    <dbReference type="NCBI Taxonomy" id="243964"/>
    <lineage>
        <taxon>Eukaryota</taxon>
        <taxon>Viridiplantae</taxon>
        <taxon>Streptophyta</taxon>
        <taxon>Embryophyta</taxon>
        <taxon>Tracheophyta</taxon>
        <taxon>Spermatophyta</taxon>
        <taxon>Magnoliopsida</taxon>
        <taxon>eudicotyledons</taxon>
        <taxon>Gunneridae</taxon>
        <taxon>Pentapetalae</taxon>
        <taxon>asterids</taxon>
        <taxon>lamiids</taxon>
        <taxon>Solanales</taxon>
        <taxon>Solanaceae</taxon>
        <taxon>Solanoideae</taxon>
        <taxon>Hyoscyameae</taxon>
        <taxon>Anisodus</taxon>
    </lineage>
</organism>
<reference evidence="3" key="1">
    <citation type="submission" date="2023-12" db="EMBL/GenBank/DDBJ databases">
        <title>Genome assembly of Anisodus tanguticus.</title>
        <authorList>
            <person name="Wang Y.-J."/>
        </authorList>
    </citation>
    <scope>NUCLEOTIDE SEQUENCE</scope>
    <source>
        <strain evidence="3">KB-2021</strain>
        <tissue evidence="3">Leaf</tissue>
    </source>
</reference>
<evidence type="ECO:0000313" key="3">
    <source>
        <dbReference type="EMBL" id="KAK4348225.1"/>
    </source>
</evidence>
<keyword evidence="4" id="KW-1185">Reference proteome</keyword>
<feature type="region of interest" description="Disordered" evidence="1">
    <location>
        <begin position="101"/>
        <end position="126"/>
    </location>
</feature>
<keyword evidence="2" id="KW-0732">Signal</keyword>
<accession>A0AAE1RAU0</accession>
<gene>
    <name evidence="3" type="ORF">RND71_034564</name>
</gene>
<dbReference type="AlphaFoldDB" id="A0AAE1RAU0"/>
<feature type="signal peptide" evidence="2">
    <location>
        <begin position="1"/>
        <end position="18"/>
    </location>
</feature>
<protein>
    <submittedName>
        <fullName evidence="3">Uncharacterized protein</fullName>
    </submittedName>
</protein>